<protein>
    <submittedName>
        <fullName evidence="2">Uncharacterized protein</fullName>
    </submittedName>
</protein>
<keyword evidence="3" id="KW-1185">Reference proteome</keyword>
<feature type="region of interest" description="Disordered" evidence="1">
    <location>
        <begin position="145"/>
        <end position="174"/>
    </location>
</feature>
<dbReference type="Proteomes" id="UP001144673">
    <property type="component" value="Chromosome 5"/>
</dbReference>
<name>A0A9W8UJU9_AKAMU</name>
<dbReference type="AlphaFoldDB" id="A0A9W8UJU9"/>
<evidence type="ECO:0000256" key="1">
    <source>
        <dbReference type="SAM" id="MobiDB-lite"/>
    </source>
</evidence>
<dbReference type="KEGG" id="amus:LMH87_009759"/>
<feature type="compositionally biased region" description="Acidic residues" evidence="1">
    <location>
        <begin position="157"/>
        <end position="174"/>
    </location>
</feature>
<dbReference type="RefSeq" id="XP_056053922.1">
    <property type="nucleotide sequence ID" value="XM_056196811.1"/>
</dbReference>
<proteinExistence type="predicted"/>
<reference evidence="2" key="1">
    <citation type="journal article" date="2023" name="Access Microbiol">
        <title>De-novo genome assembly for Akanthomyces muscarius, a biocontrol agent of insect agricultural pests.</title>
        <authorList>
            <person name="Erdos Z."/>
            <person name="Studholme D.J."/>
            <person name="Raymond B."/>
            <person name="Sharma M."/>
        </authorList>
    </citation>
    <scope>NUCLEOTIDE SEQUENCE</scope>
    <source>
        <strain evidence="2">Ve6</strain>
    </source>
</reference>
<sequence length="174" mass="19285">MTESKEAIVSNTHNSFSLCIRYTEVAFKINASTGILPLLPQALRWQGVNTANFYIATRALVVSLKAYAGKTTLEVAGLTGLSASQVNRLYARAIERGFDPVLRPIDIKDAYLEDTPGRGRPSKQTSENKDLIVAKLQLDRNTNVRDHSSSYLKEGQVPEDEADEEAWIDEEDAL</sequence>
<evidence type="ECO:0000313" key="2">
    <source>
        <dbReference type="EMBL" id="KAJ4153264.1"/>
    </source>
</evidence>
<comment type="caution">
    <text evidence="2">The sequence shown here is derived from an EMBL/GenBank/DDBJ whole genome shotgun (WGS) entry which is preliminary data.</text>
</comment>
<organism evidence="2 3">
    <name type="scientific">Akanthomyces muscarius</name>
    <name type="common">Entomopathogenic fungus</name>
    <name type="synonym">Lecanicillium muscarium</name>
    <dbReference type="NCBI Taxonomy" id="2231603"/>
    <lineage>
        <taxon>Eukaryota</taxon>
        <taxon>Fungi</taxon>
        <taxon>Dikarya</taxon>
        <taxon>Ascomycota</taxon>
        <taxon>Pezizomycotina</taxon>
        <taxon>Sordariomycetes</taxon>
        <taxon>Hypocreomycetidae</taxon>
        <taxon>Hypocreales</taxon>
        <taxon>Cordycipitaceae</taxon>
        <taxon>Akanthomyces</taxon>
    </lineage>
</organism>
<gene>
    <name evidence="2" type="ORF">LMH87_009759</name>
</gene>
<evidence type="ECO:0000313" key="3">
    <source>
        <dbReference type="Proteomes" id="UP001144673"/>
    </source>
</evidence>
<dbReference type="GeneID" id="80896918"/>
<accession>A0A9W8UJU9</accession>
<dbReference type="EMBL" id="JAJHUN010000008">
    <property type="protein sequence ID" value="KAJ4153264.1"/>
    <property type="molecule type" value="Genomic_DNA"/>
</dbReference>